<evidence type="ECO:0000256" key="2">
    <source>
        <dbReference type="ARBA" id="ARBA00005318"/>
    </source>
</evidence>
<evidence type="ECO:0000259" key="11">
    <source>
        <dbReference type="Pfam" id="PF05134"/>
    </source>
</evidence>
<comment type="function">
    <text evidence="10">Inner membrane component of the type II secretion system required for the energy-dependent secretion of extracellular factors such as proteases and toxins from the periplasm.</text>
</comment>
<dbReference type="GO" id="GO:0009276">
    <property type="term" value="C:Gram-negative-bacterium-type cell wall"/>
    <property type="evidence" value="ECO:0007669"/>
    <property type="project" value="InterPro"/>
</dbReference>
<dbReference type="GO" id="GO:0015627">
    <property type="term" value="C:type II protein secretion system complex"/>
    <property type="evidence" value="ECO:0007669"/>
    <property type="project" value="InterPro"/>
</dbReference>
<dbReference type="Pfam" id="PF12693">
    <property type="entry name" value="GspL_C"/>
    <property type="match status" value="1"/>
</dbReference>
<evidence type="ECO:0000256" key="4">
    <source>
        <dbReference type="ARBA" id="ARBA00022475"/>
    </source>
</evidence>
<keyword evidence="5" id="KW-0997">Cell inner membrane</keyword>
<evidence type="ECO:0000256" key="1">
    <source>
        <dbReference type="ARBA" id="ARBA00004377"/>
    </source>
</evidence>
<organism evidence="13 14">
    <name type="scientific">Hydrocarboniphaga daqingensis</name>
    <dbReference type="NCBI Taxonomy" id="490188"/>
    <lineage>
        <taxon>Bacteria</taxon>
        <taxon>Pseudomonadati</taxon>
        <taxon>Pseudomonadota</taxon>
        <taxon>Gammaproteobacteria</taxon>
        <taxon>Nevskiales</taxon>
        <taxon>Nevskiaceae</taxon>
        <taxon>Hydrocarboniphaga</taxon>
    </lineage>
</organism>
<accession>A0A1M5PU75</accession>
<dbReference type="InterPro" id="IPR043129">
    <property type="entry name" value="ATPase_NBD"/>
</dbReference>
<evidence type="ECO:0000313" key="14">
    <source>
        <dbReference type="Proteomes" id="UP000199758"/>
    </source>
</evidence>
<keyword evidence="7 10" id="KW-0653">Protein transport</keyword>
<comment type="subcellular location">
    <subcellularLocation>
        <location evidence="1">Cell inner membrane</location>
        <topology evidence="1">Single-pass membrane protein</topology>
    </subcellularLocation>
</comment>
<reference evidence="13 14" key="1">
    <citation type="submission" date="2016-11" db="EMBL/GenBank/DDBJ databases">
        <authorList>
            <person name="Jaros S."/>
            <person name="Januszkiewicz K."/>
            <person name="Wedrychowicz H."/>
        </authorList>
    </citation>
    <scope>NUCLEOTIDE SEQUENCE [LARGE SCALE GENOMIC DNA]</scope>
    <source>
        <strain evidence="13 14">CGMCC 1.7049</strain>
    </source>
</reference>
<evidence type="ECO:0000256" key="3">
    <source>
        <dbReference type="ARBA" id="ARBA00022448"/>
    </source>
</evidence>
<protein>
    <recommendedName>
        <fullName evidence="10">Type II secretion system protein L</fullName>
        <shortName evidence="10">T2SS protein L</shortName>
    </recommendedName>
</protein>
<dbReference type="AlphaFoldDB" id="A0A1M5PU75"/>
<proteinExistence type="inferred from homology"/>
<dbReference type="CDD" id="cd24017">
    <property type="entry name" value="ASKHA_T2SSL_N"/>
    <property type="match status" value="1"/>
</dbReference>
<dbReference type="STRING" id="490188.SAMN04488068_2309"/>
<keyword evidence="9" id="KW-0472">Membrane</keyword>
<dbReference type="GO" id="GO:0005886">
    <property type="term" value="C:plasma membrane"/>
    <property type="evidence" value="ECO:0007669"/>
    <property type="project" value="UniProtKB-SubCell"/>
</dbReference>
<dbReference type="SUPFAM" id="SSF53067">
    <property type="entry name" value="Actin-like ATPase domain"/>
    <property type="match status" value="1"/>
</dbReference>
<dbReference type="Pfam" id="PF05134">
    <property type="entry name" value="T2SSL"/>
    <property type="match status" value="1"/>
</dbReference>
<evidence type="ECO:0000259" key="12">
    <source>
        <dbReference type="Pfam" id="PF12693"/>
    </source>
</evidence>
<dbReference type="InterPro" id="IPR024230">
    <property type="entry name" value="GspL_cyto_dom"/>
</dbReference>
<evidence type="ECO:0000256" key="5">
    <source>
        <dbReference type="ARBA" id="ARBA00022519"/>
    </source>
</evidence>
<evidence type="ECO:0000256" key="7">
    <source>
        <dbReference type="ARBA" id="ARBA00022927"/>
    </source>
</evidence>
<evidence type="ECO:0000256" key="10">
    <source>
        <dbReference type="PIRNR" id="PIRNR015761"/>
    </source>
</evidence>
<comment type="similarity">
    <text evidence="2 10">Belongs to the GSP L family.</text>
</comment>
<dbReference type="Proteomes" id="UP000199758">
    <property type="component" value="Unassembled WGS sequence"/>
</dbReference>
<dbReference type="PIRSF" id="PIRSF015761">
    <property type="entry name" value="Protein_L"/>
    <property type="match status" value="1"/>
</dbReference>
<keyword evidence="6" id="KW-0812">Transmembrane</keyword>
<dbReference type="EMBL" id="FQWZ01000005">
    <property type="protein sequence ID" value="SHH05171.1"/>
    <property type="molecule type" value="Genomic_DNA"/>
</dbReference>
<evidence type="ECO:0000256" key="8">
    <source>
        <dbReference type="ARBA" id="ARBA00022989"/>
    </source>
</evidence>
<dbReference type="GO" id="GO:0015628">
    <property type="term" value="P:protein secretion by the type II secretion system"/>
    <property type="evidence" value="ECO:0007669"/>
    <property type="project" value="InterPro"/>
</dbReference>
<evidence type="ECO:0000256" key="6">
    <source>
        <dbReference type="ARBA" id="ARBA00022692"/>
    </source>
</evidence>
<feature type="domain" description="GspL cytoplasmic actin-ATPase-like" evidence="11">
    <location>
        <begin position="41"/>
        <end position="245"/>
    </location>
</feature>
<evidence type="ECO:0000256" key="9">
    <source>
        <dbReference type="ARBA" id="ARBA00023136"/>
    </source>
</evidence>
<dbReference type="Gene3D" id="3.30.1360.100">
    <property type="entry name" value="General secretion pathway protein M, EpsM"/>
    <property type="match status" value="1"/>
</dbReference>
<dbReference type="InterPro" id="IPR025691">
    <property type="entry name" value="GspL_pp_dom"/>
</dbReference>
<dbReference type="NCBIfam" id="TIGR01709">
    <property type="entry name" value="typeII_sec_gspL"/>
    <property type="match status" value="1"/>
</dbReference>
<name>A0A1M5PU75_9GAMM</name>
<keyword evidence="3 10" id="KW-0813">Transport</keyword>
<gene>
    <name evidence="13" type="ORF">SAMN04488068_2309</name>
</gene>
<feature type="domain" description="GspL periplasmic" evidence="12">
    <location>
        <begin position="252"/>
        <end position="405"/>
    </location>
</feature>
<keyword evidence="8" id="KW-1133">Transmembrane helix</keyword>
<sequence length="407" mass="44100">MREIFYIRLPSGVSAGDLAEAPVDYGAAPTEGTALIDAQRAPLSQALDHAGSRRIVLIVPAADVRLASVSVPARQPAKVLAAAPYQLEDQLADDVETLHFAIGARQSDGSNPVAVVARRQMDRWLAPLLERGLKADAVYPESLALPHEVDEGAWTALIEAEQVVVRSGAYSGFSCSPDDLSLYLQMADPERSRPLRLLTLASADLDFSRIDWPLELRPGYSSALDAFSRHLQPALSINLLQGAYSQSPSLQRHWLPWRPAAALAAACLLVASVAYLIQNAQLSREIAAQDAANISRFQQLFPSQTRIVDLSAQVDQQLRAISGASRNGGVFPLLEVWAQALGANQGLKMQNVQYRDGALYLALRATDLQVVERLREWFASQRGTALEVQSADAGNDGVQVRLKLSPA</sequence>
<dbReference type="Gene3D" id="3.30.420.380">
    <property type="match status" value="1"/>
</dbReference>
<keyword evidence="14" id="KW-1185">Reference proteome</keyword>
<evidence type="ECO:0000313" key="13">
    <source>
        <dbReference type="EMBL" id="SHH05171.1"/>
    </source>
</evidence>
<dbReference type="InterPro" id="IPR007812">
    <property type="entry name" value="T2SS_protein-GspL"/>
</dbReference>
<dbReference type="RefSeq" id="WP_072897709.1">
    <property type="nucleotide sequence ID" value="NZ_FQWZ01000005.1"/>
</dbReference>
<keyword evidence="4" id="KW-1003">Cell membrane</keyword>